<dbReference type="InterPro" id="IPR013087">
    <property type="entry name" value="Znf_C2H2_type"/>
</dbReference>
<evidence type="ECO:0000313" key="6">
    <source>
        <dbReference type="Proteomes" id="UP000428333"/>
    </source>
</evidence>
<accession>A0A6A4LTN4</accession>
<comment type="similarity">
    <text evidence="1">Belongs to the peptidase C19 family.</text>
</comment>
<keyword evidence="3" id="KW-0472">Membrane</keyword>
<evidence type="ECO:0000259" key="4">
    <source>
        <dbReference type="PROSITE" id="PS50235"/>
    </source>
</evidence>
<feature type="transmembrane region" description="Helical" evidence="3">
    <location>
        <begin position="115"/>
        <end position="135"/>
    </location>
</feature>
<dbReference type="EMBL" id="QEFC01000687">
    <property type="protein sequence ID" value="KAE9462593.1"/>
    <property type="molecule type" value="Genomic_DNA"/>
</dbReference>
<keyword evidence="6" id="KW-1185">Reference proteome</keyword>
<feature type="compositionally biased region" description="Polar residues" evidence="2">
    <location>
        <begin position="946"/>
        <end position="957"/>
    </location>
</feature>
<feature type="domain" description="USP" evidence="4">
    <location>
        <begin position="150"/>
        <end position="466"/>
    </location>
</feature>
<evidence type="ECO:0000256" key="2">
    <source>
        <dbReference type="SAM" id="MobiDB-lite"/>
    </source>
</evidence>
<gene>
    <name evidence="5" type="ORF">C3L33_05501</name>
</gene>
<dbReference type="InterPro" id="IPR038765">
    <property type="entry name" value="Papain-like_cys_pep_sf"/>
</dbReference>
<evidence type="ECO:0000256" key="1">
    <source>
        <dbReference type="ARBA" id="ARBA00009085"/>
    </source>
</evidence>
<feature type="non-terminal residue" evidence="5">
    <location>
        <position position="1"/>
    </location>
</feature>
<dbReference type="PANTHER" id="PTHR24006:SF663">
    <property type="entry name" value="UBIQUITIN CARBOXYL-TERMINAL HYDROLASE 23"/>
    <property type="match status" value="1"/>
</dbReference>
<feature type="compositionally biased region" description="Gly residues" evidence="2">
    <location>
        <begin position="75"/>
        <end position="86"/>
    </location>
</feature>
<name>A0A6A4LTN4_9ERIC</name>
<feature type="region of interest" description="Disordered" evidence="2">
    <location>
        <begin position="61"/>
        <end position="90"/>
    </location>
</feature>
<evidence type="ECO:0000256" key="3">
    <source>
        <dbReference type="SAM" id="Phobius"/>
    </source>
</evidence>
<dbReference type="InterPro" id="IPR028889">
    <property type="entry name" value="USP"/>
</dbReference>
<keyword evidence="3" id="KW-1133">Transmembrane helix</keyword>
<dbReference type="OrthoDB" id="420187at2759"/>
<evidence type="ECO:0000313" key="5">
    <source>
        <dbReference type="EMBL" id="KAE9462593.1"/>
    </source>
</evidence>
<proteinExistence type="inferred from homology"/>
<dbReference type="InterPro" id="IPR050164">
    <property type="entry name" value="Peptidase_C19"/>
</dbReference>
<reference evidence="5 6" key="1">
    <citation type="journal article" date="2019" name="Genome Biol. Evol.">
        <title>The Rhododendron genome and chromosomal organization provide insight into shared whole-genome duplications across the heath family (Ericaceae).</title>
        <authorList>
            <person name="Soza V.L."/>
            <person name="Lindsley D."/>
            <person name="Waalkes A."/>
            <person name="Ramage E."/>
            <person name="Patwardhan R.P."/>
            <person name="Burton J.N."/>
            <person name="Adey A."/>
            <person name="Kumar A."/>
            <person name="Qiu R."/>
            <person name="Shendure J."/>
            <person name="Hall B."/>
        </authorList>
    </citation>
    <scope>NUCLEOTIDE SEQUENCE [LARGE SCALE GENOMIC DNA]</scope>
    <source>
        <strain evidence="5">RSF 1966-606</strain>
    </source>
</reference>
<dbReference type="GO" id="GO:0005634">
    <property type="term" value="C:nucleus"/>
    <property type="evidence" value="ECO:0007669"/>
    <property type="project" value="TreeGrafter"/>
</dbReference>
<dbReference type="Proteomes" id="UP000428333">
    <property type="component" value="Linkage Group LG03"/>
</dbReference>
<sequence length="957" mass="105742">MAETLFDSYKSITNPNDTSSDPSDPSKKTDGAPFSRKIDFHLARKPYSGFSNGAGGFKLETLNPTRSDPHRPGGSIQGSGFSGLGGKNKPDGSSSEFLDFGLDPELRFGITFRRIVSCFILRGIIVLCLGLGVSALDCSVYGFLGLLQLVMLCRTAGFCALCAIQKHVSRALQLPPGRSLAPNDLVSNLRCILNDYGSNYSLQLPPPPNRIKMITTWYIFISLVFSEFEILDHKLGISRSFRNARQEDAHEYMVNLLESMHKCCLPAGVSSESPSAYEKSLVHKIFGGRLRSQVKCMQCSFCSDKFDPFLDLSLEIIKAESLHKALTHFTAKEYLDGGERQYQCQKCKHKVKALKQLTIHQAPHVLTIHLKRFSAHQAGQKVDKRVQFGPTLDLKPFVTGPYEGDLKYTLYGVLVHAGWSTHSGHYHCYIRTSSGMWYSLDDHQVRQVSEKVVLEQKAYMLFYVRDRTNSALKKHVGFVQKESMITSAIGNKMHSTLNQGSKETVQNGPIDKRVIDSAAAVTRNNAIISDVLTESLTKEASIQKTKDPTLEISSKVPISNNAVNRLPFLHLNGGEHLTKSACIEGSDKTVNNALGATTDGKTSDCNKERCTKEDNTDLVVIHSEASLQKSNERESAFVDHVKSLDEPSCVNIQAKGLLTESTLGDGGQRKGVIESVGSSGIRTMHISSHNGAVDHKRQQKLKKKLPKCPINSVHLGSSILFGVYLSLRKKKHKKIKRRVVKIGNVTKEHLLDSECSPSMSEITRTLSFNGKLHSRGKGLKSCSTKKDDVAVAKNVKSSDDNLARGIIDEEFRERIVQNGAVLSTDKPPLRNFRSPLTGNESGARCANGTKESSGDSVQNGLMSMLTRGLEEKTVARWDGIELPPSRITESSSVQSIRVGYIGDEWDEEYDRGKRKKVRISENVFGGPNPFQAIASKKAKLKKVKMDQSSSGNRPYRI</sequence>
<keyword evidence="3" id="KW-0812">Transmembrane</keyword>
<dbReference type="AlphaFoldDB" id="A0A6A4LTN4"/>
<organism evidence="5 6">
    <name type="scientific">Rhododendron williamsianum</name>
    <dbReference type="NCBI Taxonomy" id="262921"/>
    <lineage>
        <taxon>Eukaryota</taxon>
        <taxon>Viridiplantae</taxon>
        <taxon>Streptophyta</taxon>
        <taxon>Embryophyta</taxon>
        <taxon>Tracheophyta</taxon>
        <taxon>Spermatophyta</taxon>
        <taxon>Magnoliopsida</taxon>
        <taxon>eudicotyledons</taxon>
        <taxon>Gunneridae</taxon>
        <taxon>Pentapetalae</taxon>
        <taxon>asterids</taxon>
        <taxon>Ericales</taxon>
        <taxon>Ericaceae</taxon>
        <taxon>Ericoideae</taxon>
        <taxon>Rhodoreae</taxon>
        <taxon>Rhododendron</taxon>
    </lineage>
</organism>
<feature type="compositionally biased region" description="Polar residues" evidence="2">
    <location>
        <begin position="849"/>
        <end position="858"/>
    </location>
</feature>
<feature type="region of interest" description="Disordered" evidence="2">
    <location>
        <begin position="1"/>
        <end position="33"/>
    </location>
</feature>
<dbReference type="Pfam" id="PF00443">
    <property type="entry name" value="UCH"/>
    <property type="match status" value="1"/>
</dbReference>
<feature type="compositionally biased region" description="Basic and acidic residues" evidence="2">
    <location>
        <begin position="24"/>
        <end position="33"/>
    </location>
</feature>
<dbReference type="InterPro" id="IPR018200">
    <property type="entry name" value="USP_CS"/>
</dbReference>
<feature type="region of interest" description="Disordered" evidence="2">
    <location>
        <begin position="937"/>
        <end position="957"/>
    </location>
</feature>
<dbReference type="PROSITE" id="PS00973">
    <property type="entry name" value="USP_2"/>
    <property type="match status" value="1"/>
</dbReference>
<feature type="region of interest" description="Disordered" evidence="2">
    <location>
        <begin position="826"/>
        <end position="858"/>
    </location>
</feature>
<dbReference type="Gene3D" id="3.90.70.10">
    <property type="entry name" value="Cysteine proteinases"/>
    <property type="match status" value="1"/>
</dbReference>
<dbReference type="GO" id="GO:0005829">
    <property type="term" value="C:cytosol"/>
    <property type="evidence" value="ECO:0007669"/>
    <property type="project" value="TreeGrafter"/>
</dbReference>
<dbReference type="GO" id="GO:0016579">
    <property type="term" value="P:protein deubiquitination"/>
    <property type="evidence" value="ECO:0007669"/>
    <property type="project" value="InterPro"/>
</dbReference>
<dbReference type="SUPFAM" id="SSF54001">
    <property type="entry name" value="Cysteine proteinases"/>
    <property type="match status" value="1"/>
</dbReference>
<dbReference type="GO" id="GO:0004843">
    <property type="term" value="F:cysteine-type deubiquitinase activity"/>
    <property type="evidence" value="ECO:0007669"/>
    <property type="project" value="InterPro"/>
</dbReference>
<dbReference type="PANTHER" id="PTHR24006">
    <property type="entry name" value="UBIQUITIN CARBOXYL-TERMINAL HYDROLASE"/>
    <property type="match status" value="1"/>
</dbReference>
<protein>
    <recommendedName>
        <fullName evidence="4">USP domain-containing protein</fullName>
    </recommendedName>
</protein>
<dbReference type="PROSITE" id="PS50235">
    <property type="entry name" value="USP_3"/>
    <property type="match status" value="1"/>
</dbReference>
<comment type="caution">
    <text evidence="5">The sequence shown here is derived from an EMBL/GenBank/DDBJ whole genome shotgun (WGS) entry which is preliminary data.</text>
</comment>
<dbReference type="PROSITE" id="PS00028">
    <property type="entry name" value="ZINC_FINGER_C2H2_1"/>
    <property type="match status" value="1"/>
</dbReference>
<feature type="compositionally biased region" description="Low complexity" evidence="2">
    <location>
        <begin position="13"/>
        <end position="23"/>
    </location>
</feature>
<dbReference type="InterPro" id="IPR001394">
    <property type="entry name" value="Peptidase_C19_UCH"/>
</dbReference>